<proteinExistence type="predicted"/>
<keyword evidence="1" id="KW-0472">Membrane</keyword>
<comment type="caution">
    <text evidence="2">The sequence shown here is derived from an EMBL/GenBank/DDBJ whole genome shotgun (WGS) entry which is preliminary data.</text>
</comment>
<sequence length="130" mass="15817">MLQIYSSFQYVPNYTNYKQVANYLLYTEQLIHQNQQTLFYDYTLFNNFIPIIVPAFQFQIQILLLFIIQQNKNKLKQSKLLSTLIILNELFKFNSNDNYFLPFLIITDFKCKIFLIFQIEILQKIQKFLF</sequence>
<accession>A0A8S1QRV1</accession>
<organism evidence="2 3">
    <name type="scientific">Paramecium sonneborni</name>
    <dbReference type="NCBI Taxonomy" id="65129"/>
    <lineage>
        <taxon>Eukaryota</taxon>
        <taxon>Sar</taxon>
        <taxon>Alveolata</taxon>
        <taxon>Ciliophora</taxon>
        <taxon>Intramacronucleata</taxon>
        <taxon>Oligohymenophorea</taxon>
        <taxon>Peniculida</taxon>
        <taxon>Parameciidae</taxon>
        <taxon>Paramecium</taxon>
    </lineage>
</organism>
<name>A0A8S1QRV1_9CILI</name>
<dbReference type="EMBL" id="CAJJDN010000114">
    <property type="protein sequence ID" value="CAD8117544.1"/>
    <property type="molecule type" value="Genomic_DNA"/>
</dbReference>
<protein>
    <recommendedName>
        <fullName evidence="4">Transmembrane protein</fullName>
    </recommendedName>
</protein>
<reference evidence="2" key="1">
    <citation type="submission" date="2021-01" db="EMBL/GenBank/DDBJ databases">
        <authorList>
            <consortium name="Genoscope - CEA"/>
            <person name="William W."/>
        </authorList>
    </citation>
    <scope>NUCLEOTIDE SEQUENCE</scope>
</reference>
<evidence type="ECO:0000313" key="3">
    <source>
        <dbReference type="Proteomes" id="UP000692954"/>
    </source>
</evidence>
<evidence type="ECO:0000313" key="2">
    <source>
        <dbReference type="EMBL" id="CAD8117544.1"/>
    </source>
</evidence>
<evidence type="ECO:0008006" key="4">
    <source>
        <dbReference type="Google" id="ProtNLM"/>
    </source>
</evidence>
<evidence type="ECO:0000256" key="1">
    <source>
        <dbReference type="SAM" id="Phobius"/>
    </source>
</evidence>
<feature type="transmembrane region" description="Helical" evidence="1">
    <location>
        <begin position="48"/>
        <end position="68"/>
    </location>
</feature>
<dbReference type="AlphaFoldDB" id="A0A8S1QRV1"/>
<keyword evidence="3" id="KW-1185">Reference proteome</keyword>
<keyword evidence="1" id="KW-0812">Transmembrane</keyword>
<dbReference type="Proteomes" id="UP000692954">
    <property type="component" value="Unassembled WGS sequence"/>
</dbReference>
<gene>
    <name evidence="2" type="ORF">PSON_ATCC_30995.1.T1140068</name>
</gene>
<keyword evidence="1" id="KW-1133">Transmembrane helix</keyword>